<accession>B8GP94</accession>
<organism evidence="7 8">
    <name type="scientific">Thioalkalivibrio sulfidiphilus (strain HL-EbGR7)</name>
    <dbReference type="NCBI Taxonomy" id="396588"/>
    <lineage>
        <taxon>Bacteria</taxon>
        <taxon>Pseudomonadati</taxon>
        <taxon>Pseudomonadota</taxon>
        <taxon>Gammaproteobacteria</taxon>
        <taxon>Chromatiales</taxon>
        <taxon>Ectothiorhodospiraceae</taxon>
        <taxon>Thioalkalivibrio</taxon>
    </lineage>
</organism>
<dbReference type="HOGENOM" id="CLU_705809_0_0_6"/>
<dbReference type="Gene3D" id="3.40.50.1820">
    <property type="entry name" value="alpha/beta hydrolase"/>
    <property type="match status" value="1"/>
</dbReference>
<evidence type="ECO:0000259" key="6">
    <source>
        <dbReference type="Pfam" id="PF20285"/>
    </source>
</evidence>
<feature type="domain" description="DUF676" evidence="5">
    <location>
        <begin position="20"/>
        <end position="145"/>
    </location>
</feature>
<dbReference type="EMBL" id="CP001339">
    <property type="protein sequence ID" value="ACL74014.1"/>
    <property type="molecule type" value="Genomic_DNA"/>
</dbReference>
<sequence>MPEELVFRSVCGPDHSDADIVFIHGLTGDPEETWQSEDTGEFWPEWLCDTIPNAAVHSLGYPASLFGKWAKKEMNLYERAVNVIEAMVGRGIGERPLVFVCHSLGGILAKQIIRTASDSDDEDWKQIASSLRMVVFLATPHKGSSLASVLDAFLPHFSSKHVGLLTDDSGALTELNQHYRNFANGNSEFKTVVFVETFKTKKAAIVVPRDSADPGVQGTQPIPVDKDHINISKPKDKEDVVYVSLERRIRKILPKATGNGSAGFPADDYGEQSEDDRRDLLQKLIDAGRQHEYSNANRYQNKFARNYAKLGLYTEERERNDGLLSEVEQHFMTHIYHPLICKSAPDDNVQDALQEKVINPIWSRNQHYRDFSHKTVLAALYFLTEQCYIRWDPEQ</sequence>
<dbReference type="InterPro" id="IPR029058">
    <property type="entry name" value="AB_hydrolase_fold"/>
</dbReference>
<reference evidence="7 8" key="1">
    <citation type="journal article" date="2011" name="Stand. Genomic Sci.">
        <title>Complete genome sequence of 'Thioalkalivibrio sulfidophilus' HL-EbGr7.</title>
        <authorList>
            <person name="Muyzer G."/>
            <person name="Sorokin D.Y."/>
            <person name="Mavromatis K."/>
            <person name="Lapidus A."/>
            <person name="Clum A."/>
            <person name="Ivanova N."/>
            <person name="Pati A."/>
            <person name="d'Haeseleer P."/>
            <person name="Woyke T."/>
            <person name="Kyrpides N.C."/>
        </authorList>
    </citation>
    <scope>NUCLEOTIDE SEQUENCE [LARGE SCALE GENOMIC DNA]</scope>
    <source>
        <strain evidence="7 8">HL-EbGR7</strain>
    </source>
</reference>
<evidence type="ECO:0000256" key="3">
    <source>
        <dbReference type="ARBA" id="ARBA00022824"/>
    </source>
</evidence>
<dbReference type="SUPFAM" id="SSF53474">
    <property type="entry name" value="alpha/beta-Hydrolases"/>
    <property type="match status" value="1"/>
</dbReference>
<dbReference type="PANTHER" id="PTHR48182">
    <property type="entry name" value="PROTEIN SERAC1"/>
    <property type="match status" value="1"/>
</dbReference>
<dbReference type="KEGG" id="tgr:Tgr7_2941"/>
<gene>
    <name evidence="7" type="ordered locus">Tgr7_2941</name>
</gene>
<evidence type="ECO:0000256" key="1">
    <source>
        <dbReference type="ARBA" id="ARBA00004240"/>
    </source>
</evidence>
<protein>
    <submittedName>
        <fullName evidence="7">Uncharacterized protein</fullName>
    </submittedName>
</protein>
<name>B8GP94_THISH</name>
<evidence type="ECO:0000313" key="8">
    <source>
        <dbReference type="Proteomes" id="UP000002383"/>
    </source>
</evidence>
<feature type="domain" description="ABC-three component systems C-terminal" evidence="6">
    <location>
        <begin position="279"/>
        <end position="391"/>
    </location>
</feature>
<evidence type="ECO:0000256" key="4">
    <source>
        <dbReference type="ARBA" id="ARBA00023136"/>
    </source>
</evidence>
<dbReference type="AlphaFoldDB" id="B8GP94"/>
<dbReference type="Pfam" id="PF05057">
    <property type="entry name" value="DUF676"/>
    <property type="match status" value="1"/>
</dbReference>
<dbReference type="InterPro" id="IPR007751">
    <property type="entry name" value="DUF676_lipase-like"/>
</dbReference>
<dbReference type="RefSeq" id="WP_012639477.1">
    <property type="nucleotide sequence ID" value="NC_011901.1"/>
</dbReference>
<dbReference type="STRING" id="396588.Tgr7_2941"/>
<dbReference type="Pfam" id="PF20285">
    <property type="entry name" value="CTD9"/>
    <property type="match status" value="1"/>
</dbReference>
<dbReference type="OrthoDB" id="869379at2"/>
<keyword evidence="4" id="KW-0472">Membrane</keyword>
<evidence type="ECO:0000256" key="2">
    <source>
        <dbReference type="ARBA" id="ARBA00004370"/>
    </source>
</evidence>
<proteinExistence type="predicted"/>
<evidence type="ECO:0000313" key="7">
    <source>
        <dbReference type="EMBL" id="ACL74014.1"/>
    </source>
</evidence>
<dbReference type="InterPro" id="IPR052374">
    <property type="entry name" value="SERAC1"/>
</dbReference>
<comment type="subcellular location">
    <subcellularLocation>
        <location evidence="1">Endoplasmic reticulum</location>
    </subcellularLocation>
    <subcellularLocation>
        <location evidence="2">Membrane</location>
    </subcellularLocation>
</comment>
<dbReference type="Proteomes" id="UP000002383">
    <property type="component" value="Chromosome"/>
</dbReference>
<dbReference type="GO" id="GO:0016020">
    <property type="term" value="C:membrane"/>
    <property type="evidence" value="ECO:0007669"/>
    <property type="project" value="UniProtKB-SubCell"/>
</dbReference>
<keyword evidence="3" id="KW-0256">Endoplasmic reticulum</keyword>
<evidence type="ECO:0000259" key="5">
    <source>
        <dbReference type="Pfam" id="PF05057"/>
    </source>
</evidence>
<dbReference type="PANTHER" id="PTHR48182:SF2">
    <property type="entry name" value="PROTEIN SERAC1"/>
    <property type="match status" value="1"/>
</dbReference>
<dbReference type="eggNOG" id="COG1073">
    <property type="taxonomic scope" value="Bacteria"/>
</dbReference>
<dbReference type="InterPro" id="IPR046911">
    <property type="entry name" value="ABC-3C_CTD9"/>
</dbReference>
<keyword evidence="8" id="KW-1185">Reference proteome</keyword>